<dbReference type="Proteomes" id="UP000015241">
    <property type="component" value="Unassembled WGS sequence"/>
</dbReference>
<evidence type="ECO:0008006" key="3">
    <source>
        <dbReference type="Google" id="ProtNLM"/>
    </source>
</evidence>
<organism evidence="1 2">
    <name type="scientific">Fomitopsis schrenkii</name>
    <name type="common">Brown rot fungus</name>
    <dbReference type="NCBI Taxonomy" id="2126942"/>
    <lineage>
        <taxon>Eukaryota</taxon>
        <taxon>Fungi</taxon>
        <taxon>Dikarya</taxon>
        <taxon>Basidiomycota</taxon>
        <taxon>Agaricomycotina</taxon>
        <taxon>Agaricomycetes</taxon>
        <taxon>Polyporales</taxon>
        <taxon>Fomitopsis</taxon>
    </lineage>
</organism>
<name>S8E2V8_FOMSC</name>
<proteinExistence type="predicted"/>
<keyword evidence="2" id="KW-1185">Reference proteome</keyword>
<evidence type="ECO:0000313" key="1">
    <source>
        <dbReference type="EMBL" id="EPS99496.1"/>
    </source>
</evidence>
<reference evidence="1 2" key="1">
    <citation type="journal article" date="2012" name="Science">
        <title>The Paleozoic origin of enzymatic lignin decomposition reconstructed from 31 fungal genomes.</title>
        <authorList>
            <person name="Floudas D."/>
            <person name="Binder M."/>
            <person name="Riley R."/>
            <person name="Barry K."/>
            <person name="Blanchette R.A."/>
            <person name="Henrissat B."/>
            <person name="Martinez A.T."/>
            <person name="Otillar R."/>
            <person name="Spatafora J.W."/>
            <person name="Yadav J.S."/>
            <person name="Aerts A."/>
            <person name="Benoit I."/>
            <person name="Boyd A."/>
            <person name="Carlson A."/>
            <person name="Copeland A."/>
            <person name="Coutinho P.M."/>
            <person name="de Vries R.P."/>
            <person name="Ferreira P."/>
            <person name="Findley K."/>
            <person name="Foster B."/>
            <person name="Gaskell J."/>
            <person name="Glotzer D."/>
            <person name="Gorecki P."/>
            <person name="Heitman J."/>
            <person name="Hesse C."/>
            <person name="Hori C."/>
            <person name="Igarashi K."/>
            <person name="Jurgens J.A."/>
            <person name="Kallen N."/>
            <person name="Kersten P."/>
            <person name="Kohler A."/>
            <person name="Kuees U."/>
            <person name="Kumar T.K.A."/>
            <person name="Kuo A."/>
            <person name="LaButti K."/>
            <person name="Larrondo L.F."/>
            <person name="Lindquist E."/>
            <person name="Ling A."/>
            <person name="Lombard V."/>
            <person name="Lucas S."/>
            <person name="Lundell T."/>
            <person name="Martin R."/>
            <person name="McLaughlin D.J."/>
            <person name="Morgenstern I."/>
            <person name="Morin E."/>
            <person name="Murat C."/>
            <person name="Nagy L.G."/>
            <person name="Nolan M."/>
            <person name="Ohm R.A."/>
            <person name="Patyshakuliyeva A."/>
            <person name="Rokas A."/>
            <person name="Ruiz-Duenas F.J."/>
            <person name="Sabat G."/>
            <person name="Salamov A."/>
            <person name="Samejima M."/>
            <person name="Schmutz J."/>
            <person name="Slot J.C."/>
            <person name="St John F."/>
            <person name="Stenlid J."/>
            <person name="Sun H."/>
            <person name="Sun S."/>
            <person name="Syed K."/>
            <person name="Tsang A."/>
            <person name="Wiebenga A."/>
            <person name="Young D."/>
            <person name="Pisabarro A."/>
            <person name="Eastwood D.C."/>
            <person name="Martin F."/>
            <person name="Cullen D."/>
            <person name="Grigoriev I.V."/>
            <person name="Hibbett D.S."/>
        </authorList>
    </citation>
    <scope>NUCLEOTIDE SEQUENCE</scope>
    <source>
        <strain evidence="2">FP-58527</strain>
    </source>
</reference>
<accession>S8E2V8</accession>
<sequence length="290" mass="32263">MSSTKTTWEDLSRLGWPKYDVYKRANSERGGTMGSEKDLYLNTGIAADYQWWSYNVVIGKPYILSRVPNAVSRDETAWRYDNSQNSESFTDSWTESWSNSRSASLSITSSMSITLNYSVTIFDVASSGLDLSISTESSSTESKEEHYDLSHTWDIVVGPHEKVSLIRTITTASEVAEYGQDFGLSSDSRVGTDGSKWEGHYYWGMGLNWLLGSPRGRLNLQGSSRDVTYAFTIVREGPNGTRVEPLPADFERDVKGVGKKPSPEIIKKWAGQVRRPIADGPAEVMVPGPK</sequence>
<protein>
    <recommendedName>
        <fullName evidence="3">Cytolysin</fullName>
    </recommendedName>
</protein>
<dbReference type="CDD" id="cd20228">
    <property type="entry name" value="PFM_TDP-like"/>
    <property type="match status" value="1"/>
</dbReference>
<dbReference type="AlphaFoldDB" id="S8E2V8"/>
<dbReference type="HOGENOM" id="CLU_079135_0_0_1"/>
<dbReference type="EMBL" id="KE504156">
    <property type="protein sequence ID" value="EPS99496.1"/>
    <property type="molecule type" value="Genomic_DNA"/>
</dbReference>
<dbReference type="eggNOG" id="ENOG502R10B">
    <property type="taxonomic scope" value="Eukaryota"/>
</dbReference>
<evidence type="ECO:0000313" key="2">
    <source>
        <dbReference type="Proteomes" id="UP000015241"/>
    </source>
</evidence>
<dbReference type="Gene3D" id="2.170.15.10">
    <property type="entry name" value="Proaerolysin, chain A, domain 3"/>
    <property type="match status" value="1"/>
</dbReference>
<dbReference type="SUPFAM" id="SSF56973">
    <property type="entry name" value="Aerolisin/ETX pore-forming domain"/>
    <property type="match status" value="1"/>
</dbReference>
<gene>
    <name evidence="1" type="ORF">FOMPIDRAFT_82673</name>
</gene>
<dbReference type="OrthoDB" id="3031013at2759"/>
<dbReference type="InParanoid" id="S8E2V8"/>